<protein>
    <recommendedName>
        <fullName evidence="3">TolB-like protein</fullName>
    </recommendedName>
</protein>
<dbReference type="RefSeq" id="WP_146140076.1">
    <property type="nucleotide sequence ID" value="NZ_PYGF01000003.1"/>
</dbReference>
<dbReference type="EMBL" id="PYGF01000003">
    <property type="protein sequence ID" value="PSL05527.1"/>
    <property type="molecule type" value="Genomic_DNA"/>
</dbReference>
<evidence type="ECO:0000313" key="1">
    <source>
        <dbReference type="EMBL" id="PSL05527.1"/>
    </source>
</evidence>
<reference evidence="1 2" key="1">
    <citation type="submission" date="2018-03" db="EMBL/GenBank/DDBJ databases">
        <title>Genomic Encyclopedia of Archaeal and Bacterial Type Strains, Phase II (KMG-II): from individual species to whole genera.</title>
        <authorList>
            <person name="Goeker M."/>
        </authorList>
    </citation>
    <scope>NUCLEOTIDE SEQUENCE [LARGE SCALE GENOMIC DNA]</scope>
    <source>
        <strain evidence="1 2">DSM 28057</strain>
    </source>
</reference>
<comment type="caution">
    <text evidence="1">The sequence shown here is derived from an EMBL/GenBank/DDBJ whole genome shotgun (WGS) entry which is preliminary data.</text>
</comment>
<dbReference type="AlphaFoldDB" id="A0A2P8E7W8"/>
<evidence type="ECO:0008006" key="3">
    <source>
        <dbReference type="Google" id="ProtNLM"/>
    </source>
</evidence>
<sequence length="387" mass="44518">MRMPLCFLVIVYLLSCEGKLPNYFDVQEDIKKRSFDFGATGLSSHTIWPPTYYNFGDHHVIVYNPYRHGLDTLKREKDFFYLMRGIDLEREGPGAINDFESFFYTDTHQVFVSNNAVITKNEGSNLAYYNIPKMIGPLVSGPFVIGRLTDNLFGRIQSSFDKGNDLLYFFVFDGADNTLLLCKLDLRIGELELISHPVDVQELKKFQILIDDQGTYIANQRLPYIHVIDQELIISFNYSADFFILNSNTGKYEKISNGSELFPSSKTVDVRLENNPDILKVMEAMDEVLADVEFGAIQKFGSEGGFCRLVRGPVINQDYSNADFFLEIFDSKCKKIQEIHLNRLAPDMSPFFISYPDGLFIKSKNQSNEEKLDYYFIPLEILRSDDF</sequence>
<proteinExistence type="predicted"/>
<keyword evidence="2" id="KW-1185">Reference proteome</keyword>
<dbReference type="Proteomes" id="UP000240708">
    <property type="component" value="Unassembled WGS sequence"/>
</dbReference>
<dbReference type="OrthoDB" id="816253at2"/>
<accession>A0A2P8E7W8</accession>
<name>A0A2P8E7W8_9BACT</name>
<gene>
    <name evidence="1" type="ORF">CLV48_10337</name>
</gene>
<organism evidence="1 2">
    <name type="scientific">Cecembia rubra</name>
    <dbReference type="NCBI Taxonomy" id="1485585"/>
    <lineage>
        <taxon>Bacteria</taxon>
        <taxon>Pseudomonadati</taxon>
        <taxon>Bacteroidota</taxon>
        <taxon>Cytophagia</taxon>
        <taxon>Cytophagales</taxon>
        <taxon>Cyclobacteriaceae</taxon>
        <taxon>Cecembia</taxon>
    </lineage>
</organism>
<evidence type="ECO:0000313" key="2">
    <source>
        <dbReference type="Proteomes" id="UP000240708"/>
    </source>
</evidence>